<reference evidence="1" key="2">
    <citation type="submission" date="2013-10" db="EMBL/GenBank/DDBJ databases">
        <authorList>
            <person name="Aslett M."/>
        </authorList>
    </citation>
    <scope>NUCLEOTIDE SEQUENCE [LARGE SCALE GENOMIC DNA]</scope>
    <source>
        <strain evidence="1">Weybridge</strain>
    </source>
</reference>
<sequence>MARLPIRVLSVLNGPISIKNISEQAGVYVHLNKRMHAIKEQLFGYAKGKTGEISWLKPLKGKELLNYYWPSKYDLPDFQMEQYLQMQALRYAPKKTHPSLTSLAGLIHLLIKKKKIIQTLMQQLDKPLIHENPTLQDLLALYRSLFSDDPLKKIYPEEKSWRWTDNMKPETLLSLLELSAKRRGKVDEEFNSILQQANNCS</sequence>
<dbReference type="RefSeq" id="XP_013335194.1">
    <property type="nucleotide sequence ID" value="XM_013479740.1"/>
</dbReference>
<dbReference type="OrthoDB" id="329761at2759"/>
<name>U6M3H8_EIMMA</name>
<organism evidence="1 2">
    <name type="scientific">Eimeria maxima</name>
    <name type="common">Coccidian parasite</name>
    <dbReference type="NCBI Taxonomy" id="5804"/>
    <lineage>
        <taxon>Eukaryota</taxon>
        <taxon>Sar</taxon>
        <taxon>Alveolata</taxon>
        <taxon>Apicomplexa</taxon>
        <taxon>Conoidasida</taxon>
        <taxon>Coccidia</taxon>
        <taxon>Eucoccidiorida</taxon>
        <taxon>Eimeriorina</taxon>
        <taxon>Eimeriidae</taxon>
        <taxon>Eimeria</taxon>
    </lineage>
</organism>
<dbReference type="OMA" id="MARLPIR"/>
<accession>U6M3H8</accession>
<dbReference type="GeneID" id="25339151"/>
<reference evidence="1" key="1">
    <citation type="submission" date="2013-10" db="EMBL/GenBank/DDBJ databases">
        <title>Genomic analysis of the causative agents of coccidiosis in chickens.</title>
        <authorList>
            <person name="Reid A.J."/>
            <person name="Blake D."/>
            <person name="Billington K."/>
            <person name="Browne H."/>
            <person name="Dunn M."/>
            <person name="Hung S."/>
            <person name="Kawahara F."/>
            <person name="Miranda-Saavedra D."/>
            <person name="Mourier T."/>
            <person name="Nagra H."/>
            <person name="Otto T.D."/>
            <person name="Rawlings N."/>
            <person name="Sanchez A."/>
            <person name="Sanders M."/>
            <person name="Subramaniam C."/>
            <person name="Tay Y."/>
            <person name="Dear P."/>
            <person name="Doerig C."/>
            <person name="Gruber A."/>
            <person name="Parkinson J."/>
            <person name="Shirley M."/>
            <person name="Wan K.L."/>
            <person name="Berriman M."/>
            <person name="Tomley F."/>
            <person name="Pain A."/>
        </authorList>
    </citation>
    <scope>NUCLEOTIDE SEQUENCE [LARGE SCALE GENOMIC DNA]</scope>
    <source>
        <strain evidence="1">Weybridge</strain>
    </source>
</reference>
<protein>
    <submittedName>
        <fullName evidence="1">Uncharacterized protein</fullName>
    </submittedName>
</protein>
<gene>
    <name evidence="1" type="ORF">EMWEY_00051650</name>
</gene>
<dbReference type="Proteomes" id="UP000030763">
    <property type="component" value="Unassembled WGS sequence"/>
</dbReference>
<dbReference type="VEuPathDB" id="ToxoDB:EMWEY_00051650"/>
<keyword evidence="2" id="KW-1185">Reference proteome</keyword>
<evidence type="ECO:0000313" key="2">
    <source>
        <dbReference type="Proteomes" id="UP000030763"/>
    </source>
</evidence>
<evidence type="ECO:0000313" key="1">
    <source>
        <dbReference type="EMBL" id="CDJ58546.1"/>
    </source>
</evidence>
<proteinExistence type="predicted"/>
<dbReference type="AlphaFoldDB" id="U6M3H8"/>
<dbReference type="EMBL" id="HG719716">
    <property type="protein sequence ID" value="CDJ58546.1"/>
    <property type="molecule type" value="Genomic_DNA"/>
</dbReference>